<evidence type="ECO:0000313" key="1">
    <source>
        <dbReference type="EMBL" id="KAG8234934.1"/>
    </source>
</evidence>
<name>A0A8K0P8U7_LADFU</name>
<reference evidence="1" key="1">
    <citation type="submission" date="2013-04" db="EMBL/GenBank/DDBJ databases">
        <authorList>
            <person name="Qu J."/>
            <person name="Murali S.C."/>
            <person name="Bandaranaike D."/>
            <person name="Bellair M."/>
            <person name="Blankenburg K."/>
            <person name="Chao H."/>
            <person name="Dinh H."/>
            <person name="Doddapaneni H."/>
            <person name="Downs B."/>
            <person name="Dugan-Rocha S."/>
            <person name="Elkadiri S."/>
            <person name="Gnanaolivu R.D."/>
            <person name="Hernandez B."/>
            <person name="Javaid M."/>
            <person name="Jayaseelan J.C."/>
            <person name="Lee S."/>
            <person name="Li M."/>
            <person name="Ming W."/>
            <person name="Munidasa M."/>
            <person name="Muniz J."/>
            <person name="Nguyen L."/>
            <person name="Ongeri F."/>
            <person name="Osuji N."/>
            <person name="Pu L.-L."/>
            <person name="Puazo M."/>
            <person name="Qu C."/>
            <person name="Quiroz J."/>
            <person name="Raj R."/>
            <person name="Weissenberger G."/>
            <person name="Xin Y."/>
            <person name="Zou X."/>
            <person name="Han Y."/>
            <person name="Richards S."/>
            <person name="Worley K."/>
            <person name="Muzny D."/>
            <person name="Gibbs R."/>
        </authorList>
    </citation>
    <scope>NUCLEOTIDE SEQUENCE</scope>
    <source>
        <strain evidence="1">Sampled in the wild</strain>
    </source>
</reference>
<dbReference type="AlphaFoldDB" id="A0A8K0P8U7"/>
<comment type="caution">
    <text evidence="1">The sequence shown here is derived from an EMBL/GenBank/DDBJ whole genome shotgun (WGS) entry which is preliminary data.</text>
</comment>
<reference evidence="1" key="2">
    <citation type="submission" date="2017-10" db="EMBL/GenBank/DDBJ databases">
        <title>Ladona fulva Genome sequencing and assembly.</title>
        <authorList>
            <person name="Murali S."/>
            <person name="Richards S."/>
            <person name="Bandaranaike D."/>
            <person name="Bellair M."/>
            <person name="Blankenburg K."/>
            <person name="Chao H."/>
            <person name="Dinh H."/>
            <person name="Doddapaneni H."/>
            <person name="Dugan-Rocha S."/>
            <person name="Elkadiri S."/>
            <person name="Gnanaolivu R."/>
            <person name="Hernandez B."/>
            <person name="Skinner E."/>
            <person name="Javaid M."/>
            <person name="Lee S."/>
            <person name="Li M."/>
            <person name="Ming W."/>
            <person name="Munidasa M."/>
            <person name="Muniz J."/>
            <person name="Nguyen L."/>
            <person name="Hughes D."/>
            <person name="Osuji N."/>
            <person name="Pu L.-L."/>
            <person name="Puazo M."/>
            <person name="Qu C."/>
            <person name="Quiroz J."/>
            <person name="Raj R."/>
            <person name="Weissenberger G."/>
            <person name="Xin Y."/>
            <person name="Zou X."/>
            <person name="Han Y."/>
            <person name="Worley K."/>
            <person name="Muzny D."/>
            <person name="Gibbs R."/>
        </authorList>
    </citation>
    <scope>NUCLEOTIDE SEQUENCE</scope>
    <source>
        <strain evidence="1">Sampled in the wild</strain>
    </source>
</reference>
<proteinExistence type="predicted"/>
<accession>A0A8K0P8U7</accession>
<organism evidence="1 2">
    <name type="scientific">Ladona fulva</name>
    <name type="common">Scarce chaser dragonfly</name>
    <name type="synonym">Libellula fulva</name>
    <dbReference type="NCBI Taxonomy" id="123851"/>
    <lineage>
        <taxon>Eukaryota</taxon>
        <taxon>Metazoa</taxon>
        <taxon>Ecdysozoa</taxon>
        <taxon>Arthropoda</taxon>
        <taxon>Hexapoda</taxon>
        <taxon>Insecta</taxon>
        <taxon>Pterygota</taxon>
        <taxon>Palaeoptera</taxon>
        <taxon>Odonata</taxon>
        <taxon>Epiprocta</taxon>
        <taxon>Anisoptera</taxon>
        <taxon>Libelluloidea</taxon>
        <taxon>Libellulidae</taxon>
        <taxon>Ladona</taxon>
    </lineage>
</organism>
<protein>
    <submittedName>
        <fullName evidence="1">Uncharacterized protein</fullName>
    </submittedName>
</protein>
<sequence>MACGCQNTAIDSQRNCCRKIAGGSYSHCGLKRKLLLHLEKLRGVETLKPSWSKYGEEFSLRLYAPHLPWGNEEATLPINDGAPNSASAEQVGHSVVGRTELSEGSHSLGISLKAKNIVSDDVYVHFLAFNYFMRCFVENYMAERVSHNVHAILHLHIDAKNYGSLEKISSFKFEDKLQALKKLVRKNERPLPQIVRREAGMGLRITEKKGKTNISNDHGLPMGMTWKVVGFDQQSEDVAACSLPRVRTKQVSLVPQAWLFENEGEMYCWWPPKAFINVTSTKQVMVKDDEVKGQLITLLCLKVGGKDFTSLVNGILSRLMGNAVAEKFNWKGQRGKKYGLDGTPFHGEPCLCIMFM</sequence>
<dbReference type="EMBL" id="KZ308860">
    <property type="protein sequence ID" value="KAG8234934.1"/>
    <property type="molecule type" value="Genomic_DNA"/>
</dbReference>
<evidence type="ECO:0000313" key="2">
    <source>
        <dbReference type="Proteomes" id="UP000792457"/>
    </source>
</evidence>
<dbReference type="OrthoDB" id="10028922at2759"/>
<dbReference type="Proteomes" id="UP000792457">
    <property type="component" value="Unassembled WGS sequence"/>
</dbReference>
<gene>
    <name evidence="1" type="ORF">J437_LFUL015502</name>
</gene>
<keyword evidence="2" id="KW-1185">Reference proteome</keyword>